<feature type="compositionally biased region" description="Basic and acidic residues" evidence="6">
    <location>
        <begin position="359"/>
        <end position="370"/>
    </location>
</feature>
<feature type="compositionally biased region" description="Acidic residues" evidence="6">
    <location>
        <begin position="376"/>
        <end position="388"/>
    </location>
</feature>
<gene>
    <name evidence="8" type="ORF">QVD17_32687</name>
</gene>
<comment type="caution">
    <text evidence="8">The sequence shown here is derived from an EMBL/GenBank/DDBJ whole genome shotgun (WGS) entry which is preliminary data.</text>
</comment>
<dbReference type="GO" id="GO:0005874">
    <property type="term" value="C:microtubule"/>
    <property type="evidence" value="ECO:0007669"/>
    <property type="project" value="UniProtKB-KW"/>
</dbReference>
<dbReference type="AlphaFoldDB" id="A0AAD8NKQ2"/>
<dbReference type="Proteomes" id="UP001229421">
    <property type="component" value="Unassembled WGS sequence"/>
</dbReference>
<keyword evidence="3" id="KW-0963">Cytoplasm</keyword>
<proteinExistence type="inferred from homology"/>
<feature type="compositionally biased region" description="Basic and acidic residues" evidence="6">
    <location>
        <begin position="221"/>
        <end position="263"/>
    </location>
</feature>
<keyword evidence="9" id="KW-1185">Reference proteome</keyword>
<feature type="compositionally biased region" description="Low complexity" evidence="6">
    <location>
        <begin position="109"/>
        <end position="118"/>
    </location>
</feature>
<evidence type="ECO:0000256" key="5">
    <source>
        <dbReference type="ARBA" id="ARBA00023212"/>
    </source>
</evidence>
<comment type="subcellular location">
    <subcellularLocation>
        <location evidence="1">Cytoplasm</location>
        <location evidence="1">Cytoskeleton</location>
    </subcellularLocation>
</comment>
<evidence type="ECO:0000256" key="6">
    <source>
        <dbReference type="SAM" id="MobiDB-lite"/>
    </source>
</evidence>
<dbReference type="PANTHER" id="PTHR46372">
    <property type="entry name" value="PROTEIN WVD2-LIKE 3"/>
    <property type="match status" value="1"/>
</dbReference>
<dbReference type="GO" id="GO:0000226">
    <property type="term" value="P:microtubule cytoskeleton organization"/>
    <property type="evidence" value="ECO:0007669"/>
    <property type="project" value="InterPro"/>
</dbReference>
<feature type="domain" description="TPX2 C-terminal" evidence="7">
    <location>
        <begin position="221"/>
        <end position="292"/>
    </location>
</feature>
<evidence type="ECO:0000313" key="8">
    <source>
        <dbReference type="EMBL" id="KAK1411871.1"/>
    </source>
</evidence>
<dbReference type="Pfam" id="PF06886">
    <property type="entry name" value="TPX2"/>
    <property type="match status" value="1"/>
</dbReference>
<evidence type="ECO:0000256" key="3">
    <source>
        <dbReference type="ARBA" id="ARBA00022490"/>
    </source>
</evidence>
<feature type="compositionally biased region" description="Acidic residues" evidence="6">
    <location>
        <begin position="1"/>
        <end position="20"/>
    </location>
</feature>
<dbReference type="GO" id="GO:0008017">
    <property type="term" value="F:microtubule binding"/>
    <property type="evidence" value="ECO:0007669"/>
    <property type="project" value="InterPro"/>
</dbReference>
<evidence type="ECO:0000256" key="2">
    <source>
        <dbReference type="ARBA" id="ARBA00005885"/>
    </source>
</evidence>
<reference evidence="8" key="1">
    <citation type="journal article" date="2023" name="bioRxiv">
        <title>Improved chromosome-level genome assembly for marigold (Tagetes erecta).</title>
        <authorList>
            <person name="Jiang F."/>
            <person name="Yuan L."/>
            <person name="Wang S."/>
            <person name="Wang H."/>
            <person name="Xu D."/>
            <person name="Wang A."/>
            <person name="Fan W."/>
        </authorList>
    </citation>
    <scope>NUCLEOTIDE SEQUENCE</scope>
    <source>
        <strain evidence="8">WSJ</strain>
        <tissue evidence="8">Leaf</tissue>
    </source>
</reference>
<organism evidence="8 9">
    <name type="scientific">Tagetes erecta</name>
    <name type="common">African marigold</name>
    <dbReference type="NCBI Taxonomy" id="13708"/>
    <lineage>
        <taxon>Eukaryota</taxon>
        <taxon>Viridiplantae</taxon>
        <taxon>Streptophyta</taxon>
        <taxon>Embryophyta</taxon>
        <taxon>Tracheophyta</taxon>
        <taxon>Spermatophyta</taxon>
        <taxon>Magnoliopsida</taxon>
        <taxon>eudicotyledons</taxon>
        <taxon>Gunneridae</taxon>
        <taxon>Pentapetalae</taxon>
        <taxon>asterids</taxon>
        <taxon>campanulids</taxon>
        <taxon>Asterales</taxon>
        <taxon>Asteraceae</taxon>
        <taxon>Asteroideae</taxon>
        <taxon>Heliantheae alliance</taxon>
        <taxon>Tageteae</taxon>
        <taxon>Tagetes</taxon>
    </lineage>
</organism>
<dbReference type="InterPro" id="IPR027329">
    <property type="entry name" value="TPX2_C"/>
</dbReference>
<sequence length="433" mass="47225">MHDLNSELEGDLNSELEGENDNTAGLIPMMESGILEDENNESGVVVNEIDVKKEEANSTTVEETDSSKVEVVDSSGNVNGTNGDTSKNKKLAKNGSGTSAVQKPRAKLSKSSSFSAKTRTHDGQSVKPKVGSKGGVKIVESSSKSSGTGARRATLDSVPSVSKSRAKKTNGSEDHPPSKDLLSSDQHSKAVKTSVPVRDDDDTHSTSSSQRRNSITGFSSRLEERAEKRRQFFSKLEEKSHAKEVEKNNLQEKSKENQEAEIKKLRKSLTFKAAPMPSFYKEPPPKVELKKIPTTRPKSPKLGRNKSSVASVNRSVDRTVTAASPRVRDEPTSSAVNLNKDTAASKKLTRKTKTNTPHPKTEVNPEKSKEIQPQLDDQEKDQDSDEQFQEVQVPPLNPLEVEDWIEVSPQKNAVAEEPPNEGTPPGDIVVVRG</sequence>
<feature type="compositionally biased region" description="Polar residues" evidence="6">
    <location>
        <begin position="305"/>
        <end position="314"/>
    </location>
</feature>
<dbReference type="EMBL" id="JAUHHV010000009">
    <property type="protein sequence ID" value="KAK1411871.1"/>
    <property type="molecule type" value="Genomic_DNA"/>
</dbReference>
<evidence type="ECO:0000313" key="9">
    <source>
        <dbReference type="Proteomes" id="UP001229421"/>
    </source>
</evidence>
<keyword evidence="5" id="KW-0206">Cytoskeleton</keyword>
<comment type="similarity">
    <text evidence="2">Belongs to the TPX2 family.</text>
</comment>
<evidence type="ECO:0000256" key="4">
    <source>
        <dbReference type="ARBA" id="ARBA00022701"/>
    </source>
</evidence>
<keyword evidence="4" id="KW-0493">Microtubule</keyword>
<dbReference type="PANTHER" id="PTHR46372:SF26">
    <property type="entry name" value="(WILD MALAYSIAN BANANA) HYPOTHETICAL PROTEIN"/>
    <property type="match status" value="1"/>
</dbReference>
<feature type="compositionally biased region" description="Polar residues" evidence="6">
    <location>
        <begin position="74"/>
        <end position="85"/>
    </location>
</feature>
<name>A0AAD8NKQ2_TARER</name>
<evidence type="ECO:0000259" key="7">
    <source>
        <dbReference type="Pfam" id="PF06886"/>
    </source>
</evidence>
<dbReference type="InterPro" id="IPR044806">
    <property type="entry name" value="WVD2/WDL1-4"/>
</dbReference>
<protein>
    <recommendedName>
        <fullName evidence="7">TPX2 C-terminal domain-containing protein</fullName>
    </recommendedName>
</protein>
<feature type="compositionally biased region" description="Polar residues" evidence="6">
    <location>
        <begin position="332"/>
        <end position="342"/>
    </location>
</feature>
<feature type="compositionally biased region" description="Polar residues" evidence="6">
    <location>
        <begin position="210"/>
        <end position="219"/>
    </location>
</feature>
<feature type="compositionally biased region" description="Low complexity" evidence="6">
    <location>
        <begin position="125"/>
        <end position="147"/>
    </location>
</feature>
<feature type="region of interest" description="Disordered" evidence="6">
    <location>
        <begin position="1"/>
        <end position="433"/>
    </location>
</feature>
<evidence type="ECO:0000256" key="1">
    <source>
        <dbReference type="ARBA" id="ARBA00004245"/>
    </source>
</evidence>
<accession>A0AAD8NKQ2</accession>